<evidence type="ECO:0000313" key="13">
    <source>
        <dbReference type="EMBL" id="MBE5039312.1"/>
    </source>
</evidence>
<dbReference type="InterPro" id="IPR036291">
    <property type="entry name" value="NAD(P)-bd_dom_sf"/>
</dbReference>
<comment type="function">
    <text evidence="9">Catalyzes the conversion of 4-hydroxy-tetrahydrodipicolinate (HTPA) to tetrahydrodipicolinate.</text>
</comment>
<dbReference type="GO" id="GO:0005829">
    <property type="term" value="C:cytosol"/>
    <property type="evidence" value="ECO:0007669"/>
    <property type="project" value="TreeGrafter"/>
</dbReference>
<dbReference type="GO" id="GO:0051287">
    <property type="term" value="F:NAD binding"/>
    <property type="evidence" value="ECO:0007669"/>
    <property type="project" value="UniProtKB-UniRule"/>
</dbReference>
<evidence type="ECO:0000256" key="4">
    <source>
        <dbReference type="ARBA" id="ARBA00022857"/>
    </source>
</evidence>
<comment type="caution">
    <text evidence="9">Was originally thought to be a dihydrodipicolinate reductase (DHDPR), catalyzing the conversion of dihydrodipicolinate to tetrahydrodipicolinate. However, it was shown in E.coli that the substrate of the enzymatic reaction is not dihydrodipicolinate (DHDP) but in fact (2S,4S)-4-hydroxy-2,3,4,5-tetrahydrodipicolinic acid (HTPA), the product released by the DapA-catalyzed reaction.</text>
</comment>
<evidence type="ECO:0000256" key="9">
    <source>
        <dbReference type="HAMAP-Rule" id="MF_00102"/>
    </source>
</evidence>
<comment type="catalytic activity">
    <reaction evidence="9">
        <text>(S)-2,3,4,5-tetrahydrodipicolinate + NADP(+) + H2O = (2S,4S)-4-hydroxy-2,3,4,5-tetrahydrodipicolinate + NADPH + H(+)</text>
        <dbReference type="Rhea" id="RHEA:35331"/>
        <dbReference type="ChEBI" id="CHEBI:15377"/>
        <dbReference type="ChEBI" id="CHEBI:15378"/>
        <dbReference type="ChEBI" id="CHEBI:16845"/>
        <dbReference type="ChEBI" id="CHEBI:57783"/>
        <dbReference type="ChEBI" id="CHEBI:58349"/>
        <dbReference type="ChEBI" id="CHEBI:67139"/>
        <dbReference type="EC" id="1.17.1.8"/>
    </reaction>
</comment>
<feature type="binding site" evidence="9">
    <location>
        <begin position="8"/>
        <end position="13"/>
    </location>
    <ligand>
        <name>NAD(+)</name>
        <dbReference type="ChEBI" id="CHEBI:57540"/>
    </ligand>
</feature>
<evidence type="ECO:0000256" key="6">
    <source>
        <dbReference type="ARBA" id="ARBA00023002"/>
    </source>
</evidence>
<evidence type="ECO:0000256" key="1">
    <source>
        <dbReference type="ARBA" id="ARBA00006642"/>
    </source>
</evidence>
<dbReference type="Proteomes" id="UP000806542">
    <property type="component" value="Unassembled WGS sequence"/>
</dbReference>
<feature type="active site" description="Proton donor" evidence="9">
    <location>
        <position position="146"/>
    </location>
</feature>
<comment type="pathway">
    <text evidence="9">Amino-acid biosynthesis; L-lysine biosynthesis via DAP pathway; (S)-tetrahydrodipicolinate from L-aspartate: step 4/4.</text>
</comment>
<dbReference type="SUPFAM" id="SSF51735">
    <property type="entry name" value="NAD(P)-binding Rossmann-fold domains"/>
    <property type="match status" value="1"/>
</dbReference>
<dbReference type="GO" id="GO:0009089">
    <property type="term" value="P:lysine biosynthetic process via diaminopimelate"/>
    <property type="evidence" value="ECO:0007669"/>
    <property type="project" value="UniProtKB-UniRule"/>
</dbReference>
<comment type="subunit">
    <text evidence="9">Homotetramer.</text>
</comment>
<keyword evidence="2 9" id="KW-0963">Cytoplasm</keyword>
<name>A0A9D5R7W3_9FIRM</name>
<dbReference type="InterPro" id="IPR022664">
    <property type="entry name" value="DapB_N_CS"/>
</dbReference>
<dbReference type="CDD" id="cd02274">
    <property type="entry name" value="DHDPR_N"/>
    <property type="match status" value="1"/>
</dbReference>
<accession>A0A9D5R7W3</accession>
<dbReference type="Pfam" id="PF05173">
    <property type="entry name" value="DapB_C"/>
    <property type="match status" value="1"/>
</dbReference>
<dbReference type="Gene3D" id="3.30.360.10">
    <property type="entry name" value="Dihydrodipicolinate Reductase, domain 2"/>
    <property type="match status" value="1"/>
</dbReference>
<dbReference type="InterPro" id="IPR000846">
    <property type="entry name" value="DapB_N"/>
</dbReference>
<dbReference type="PIRSF" id="PIRSF000161">
    <property type="entry name" value="DHPR"/>
    <property type="match status" value="1"/>
</dbReference>
<feature type="binding site" evidence="9">
    <location>
        <begin position="152"/>
        <end position="153"/>
    </location>
    <ligand>
        <name>(S)-2,3,4,5-tetrahydrodipicolinate</name>
        <dbReference type="ChEBI" id="CHEBI:16845"/>
    </ligand>
</feature>
<feature type="binding site" evidence="9">
    <location>
        <position position="34"/>
    </location>
    <ligand>
        <name>NAD(+)</name>
        <dbReference type="ChEBI" id="CHEBI:57540"/>
    </ligand>
</feature>
<evidence type="ECO:0000256" key="7">
    <source>
        <dbReference type="ARBA" id="ARBA00023027"/>
    </source>
</evidence>
<evidence type="ECO:0000256" key="10">
    <source>
        <dbReference type="NCBIfam" id="TIGR00036"/>
    </source>
</evidence>
<dbReference type="Pfam" id="PF01113">
    <property type="entry name" value="DapB_N"/>
    <property type="match status" value="1"/>
</dbReference>
<keyword evidence="6 9" id="KW-0560">Oxidoreductase</keyword>
<feature type="domain" description="Dihydrodipicolinate reductase N-terminal" evidence="11">
    <location>
        <begin position="2"/>
        <end position="112"/>
    </location>
</feature>
<evidence type="ECO:0000256" key="8">
    <source>
        <dbReference type="ARBA" id="ARBA00023154"/>
    </source>
</evidence>
<comment type="subcellular location">
    <subcellularLocation>
        <location evidence="9">Cytoplasm</location>
    </subcellularLocation>
</comment>
<dbReference type="InterPro" id="IPR023940">
    <property type="entry name" value="DHDPR_bac"/>
</dbReference>
<keyword evidence="3 9" id="KW-0028">Amino-acid biosynthesis</keyword>
<evidence type="ECO:0000259" key="12">
    <source>
        <dbReference type="Pfam" id="PF05173"/>
    </source>
</evidence>
<comment type="caution">
    <text evidence="13">The sequence shown here is derived from an EMBL/GenBank/DDBJ whole genome shotgun (WGS) entry which is preliminary data.</text>
</comment>
<proteinExistence type="inferred from homology"/>
<dbReference type="SUPFAM" id="SSF55347">
    <property type="entry name" value="Glyceraldehyde-3-phosphate dehydrogenase-like, C-terminal domain"/>
    <property type="match status" value="1"/>
</dbReference>
<evidence type="ECO:0000256" key="2">
    <source>
        <dbReference type="ARBA" id="ARBA00022490"/>
    </source>
</evidence>
<feature type="binding site" evidence="9">
    <location>
        <begin position="109"/>
        <end position="112"/>
    </location>
    <ligand>
        <name>NAD(+)</name>
        <dbReference type="ChEBI" id="CHEBI:57540"/>
    </ligand>
</feature>
<feature type="domain" description="Dihydrodipicolinate reductase C-terminal" evidence="12">
    <location>
        <begin position="115"/>
        <end position="249"/>
    </location>
</feature>
<feature type="binding site" evidence="9">
    <location>
        <position position="143"/>
    </location>
    <ligand>
        <name>(S)-2,3,4,5-tetrahydrodipicolinate</name>
        <dbReference type="ChEBI" id="CHEBI:16845"/>
    </ligand>
</feature>
<comment type="caution">
    <text evidence="9">Lacks conserved residue(s) required for the propagation of feature annotation.</text>
</comment>
<dbReference type="InterPro" id="IPR022663">
    <property type="entry name" value="DapB_C"/>
</dbReference>
<sequence>MINILLSGANGKMGQAVTRVAAASDHVKISCGFDINTTQNADFPVYNQLSQVTEPVDVIIDFSHPSMLDHILDYAAANQIPAVICTTGLSTDQLSRIEFESKKIPLFFSANMSLGVNLLIDLVCRAAKILENNFDIEIIEKHHNQKIDAPSGTALAIANALSDTVSYPAEYVYDRHSVRKKRGKHEIGIHAVRGGTIVGEHEVLFAGTDEVIEIKHSAASKEVFAVGAVRAALFLTQQSAPGLFSMKDLIEAQ</sequence>
<dbReference type="GO" id="GO:0050661">
    <property type="term" value="F:NADP binding"/>
    <property type="evidence" value="ECO:0007669"/>
    <property type="project" value="UniProtKB-UniRule"/>
</dbReference>
<dbReference type="PANTHER" id="PTHR20836:SF7">
    <property type="entry name" value="4-HYDROXY-TETRAHYDRODIPICOLINATE REDUCTASE"/>
    <property type="match status" value="1"/>
</dbReference>
<dbReference type="EC" id="1.17.1.8" evidence="9 10"/>
<keyword evidence="8 9" id="KW-0457">Lysine biosynthesis</keyword>
<feature type="active site" description="Proton donor/acceptor" evidence="9">
    <location>
        <position position="142"/>
    </location>
</feature>
<feature type="binding site" evidence="9">
    <location>
        <begin position="85"/>
        <end position="87"/>
    </location>
    <ligand>
        <name>NAD(+)</name>
        <dbReference type="ChEBI" id="CHEBI:57540"/>
    </ligand>
</feature>
<dbReference type="PANTHER" id="PTHR20836">
    <property type="entry name" value="DIHYDRODIPICOLINATE REDUCTASE"/>
    <property type="match status" value="1"/>
</dbReference>
<comment type="catalytic activity">
    <reaction evidence="9">
        <text>(S)-2,3,4,5-tetrahydrodipicolinate + NAD(+) + H2O = (2S,4S)-4-hydroxy-2,3,4,5-tetrahydrodipicolinate + NADH + H(+)</text>
        <dbReference type="Rhea" id="RHEA:35323"/>
        <dbReference type="ChEBI" id="CHEBI:15377"/>
        <dbReference type="ChEBI" id="CHEBI:15378"/>
        <dbReference type="ChEBI" id="CHEBI:16845"/>
        <dbReference type="ChEBI" id="CHEBI:57540"/>
        <dbReference type="ChEBI" id="CHEBI:57945"/>
        <dbReference type="ChEBI" id="CHEBI:67139"/>
        <dbReference type="EC" id="1.17.1.8"/>
    </reaction>
</comment>
<evidence type="ECO:0000256" key="3">
    <source>
        <dbReference type="ARBA" id="ARBA00022605"/>
    </source>
</evidence>
<dbReference type="GO" id="GO:0016726">
    <property type="term" value="F:oxidoreductase activity, acting on CH or CH2 groups, NAD or NADP as acceptor"/>
    <property type="evidence" value="ECO:0007669"/>
    <property type="project" value="UniProtKB-UniRule"/>
</dbReference>
<dbReference type="Gene3D" id="3.40.50.720">
    <property type="entry name" value="NAD(P)-binding Rossmann-like Domain"/>
    <property type="match status" value="1"/>
</dbReference>
<evidence type="ECO:0000256" key="5">
    <source>
        <dbReference type="ARBA" id="ARBA00022915"/>
    </source>
</evidence>
<evidence type="ECO:0000313" key="14">
    <source>
        <dbReference type="Proteomes" id="UP000806542"/>
    </source>
</evidence>
<gene>
    <name evidence="9" type="primary">dapB</name>
    <name evidence="13" type="ORF">INF28_02370</name>
</gene>
<comment type="similarity">
    <text evidence="1 9">Belongs to the DapB family.</text>
</comment>
<dbReference type="FunFam" id="3.30.360.10:FF:000009">
    <property type="entry name" value="4-hydroxy-tetrahydrodipicolinate reductase"/>
    <property type="match status" value="1"/>
</dbReference>
<dbReference type="HAMAP" id="MF_00102">
    <property type="entry name" value="DapB"/>
    <property type="match status" value="1"/>
</dbReference>
<organism evidence="13 14">
    <name type="scientific">Ructibacterium gallinarum</name>
    <dbReference type="NCBI Taxonomy" id="2779355"/>
    <lineage>
        <taxon>Bacteria</taxon>
        <taxon>Bacillati</taxon>
        <taxon>Bacillota</taxon>
        <taxon>Clostridia</taxon>
        <taxon>Eubacteriales</taxon>
        <taxon>Oscillospiraceae</taxon>
        <taxon>Ructibacterium</taxon>
    </lineage>
</organism>
<dbReference type="GO" id="GO:0019877">
    <property type="term" value="P:diaminopimelate biosynthetic process"/>
    <property type="evidence" value="ECO:0007669"/>
    <property type="project" value="UniProtKB-UniRule"/>
</dbReference>
<dbReference type="NCBIfam" id="TIGR00036">
    <property type="entry name" value="dapB"/>
    <property type="match status" value="1"/>
</dbReference>
<keyword evidence="7 9" id="KW-0520">NAD</keyword>
<reference evidence="13" key="1">
    <citation type="submission" date="2020-10" db="EMBL/GenBank/DDBJ databases">
        <title>ChiBAC.</title>
        <authorList>
            <person name="Zenner C."/>
            <person name="Hitch T.C.A."/>
            <person name="Clavel T."/>
        </authorList>
    </citation>
    <scope>NUCLEOTIDE SEQUENCE</scope>
    <source>
        <strain evidence="13">DSM 107454</strain>
    </source>
</reference>
<protein>
    <recommendedName>
        <fullName evidence="9 10">4-hydroxy-tetrahydrodipicolinate reductase</fullName>
        <shortName evidence="9">HTPA reductase</shortName>
        <ecNumber evidence="9 10">1.17.1.8</ecNumber>
    </recommendedName>
</protein>
<evidence type="ECO:0000259" key="11">
    <source>
        <dbReference type="Pfam" id="PF01113"/>
    </source>
</evidence>
<dbReference type="PROSITE" id="PS01298">
    <property type="entry name" value="DAPB"/>
    <property type="match status" value="1"/>
</dbReference>
<dbReference type="AlphaFoldDB" id="A0A9D5R7W3"/>
<keyword evidence="14" id="KW-1185">Reference proteome</keyword>
<dbReference type="GO" id="GO:0008839">
    <property type="term" value="F:4-hydroxy-tetrahydrodipicolinate reductase"/>
    <property type="evidence" value="ECO:0007669"/>
    <property type="project" value="UniProtKB-UniRule"/>
</dbReference>
<dbReference type="EMBL" id="JADCKB010000003">
    <property type="protein sequence ID" value="MBE5039312.1"/>
    <property type="molecule type" value="Genomic_DNA"/>
</dbReference>
<dbReference type="RefSeq" id="WP_226391873.1">
    <property type="nucleotide sequence ID" value="NZ_JADCKB010000003.1"/>
</dbReference>
<keyword evidence="5 9" id="KW-0220">Diaminopimelate biosynthesis</keyword>
<keyword evidence="4 9" id="KW-0521">NADP</keyword>